<dbReference type="PATRIC" id="fig|1354255.3.peg.2635"/>
<dbReference type="EMBL" id="LXEO01000038">
    <property type="protein sequence ID" value="OAT16540.1"/>
    <property type="molecule type" value="Genomic_DNA"/>
</dbReference>
<dbReference type="SMART" id="SM00052">
    <property type="entry name" value="EAL"/>
    <property type="match status" value="1"/>
</dbReference>
<sequence>MSDIGSNFIIKKISHSDFSNVVDFYVQPIFNLSSFQCVGAEVLLRGMHRQNIVQPAKFLQQLEENDGIINVGKYIISKAFEFLQQSVLPQKPDFFLSINLAPHQLNDEGFAESIISLQAEYAISPKSVIFEITQSTEELAESGEENIQRLQNAGFAFAWDDVGSIDDVQNKLAQSACDYIKLDRDCLKNGHSEKTPELIMEAHKNNASIIAEGVETMAQTSMLLKHDVELAQGYLFSRPLKKIDFVTTYIRKS</sequence>
<dbReference type="Gene3D" id="3.20.20.450">
    <property type="entry name" value="EAL domain"/>
    <property type="match status" value="1"/>
</dbReference>
<dbReference type="PROSITE" id="PS50883">
    <property type="entry name" value="EAL"/>
    <property type="match status" value="1"/>
</dbReference>
<comment type="caution">
    <text evidence="2">The sequence shown here is derived from an EMBL/GenBank/DDBJ whole genome shotgun (WGS) entry which is preliminary data.</text>
</comment>
<evidence type="ECO:0000313" key="3">
    <source>
        <dbReference type="Proteomes" id="UP000078286"/>
    </source>
</evidence>
<accession>A0A1B7HLR1</accession>
<reference evidence="2 3" key="1">
    <citation type="submission" date="2016-04" db="EMBL/GenBank/DDBJ databases">
        <title>ATOL: Assembling a taxonomically balanced genome-scale reconstruction of the evolutionary history of the Enterobacteriaceae.</title>
        <authorList>
            <person name="Plunkett G.III."/>
            <person name="Neeno-Eckwall E.C."/>
            <person name="Glasner J.D."/>
            <person name="Perna N.T."/>
        </authorList>
    </citation>
    <scope>NUCLEOTIDE SEQUENCE [LARGE SCALE GENOMIC DNA]</scope>
    <source>
        <strain evidence="2 3">ATCC 51607</strain>
    </source>
</reference>
<dbReference type="Proteomes" id="UP000078286">
    <property type="component" value="Unassembled WGS sequence"/>
</dbReference>
<dbReference type="AlphaFoldDB" id="A0A1B7HLR1"/>
<dbReference type="RefSeq" id="WP_064555159.1">
    <property type="nucleotide sequence ID" value="NZ_LXEO01000038.1"/>
</dbReference>
<keyword evidence="3" id="KW-1185">Reference proteome</keyword>
<dbReference type="GO" id="GO:0071111">
    <property type="term" value="F:cyclic-guanylate-specific phosphodiesterase activity"/>
    <property type="evidence" value="ECO:0007669"/>
    <property type="project" value="InterPro"/>
</dbReference>
<dbReference type="PANTHER" id="PTHR33121:SF70">
    <property type="entry name" value="SIGNALING PROTEIN YKOW"/>
    <property type="match status" value="1"/>
</dbReference>
<evidence type="ECO:0000313" key="2">
    <source>
        <dbReference type="EMBL" id="OAT16540.1"/>
    </source>
</evidence>
<protein>
    <submittedName>
        <fullName evidence="2">Diguanylate cyclase/phosphodiesterase</fullName>
    </submittedName>
</protein>
<dbReference type="Pfam" id="PF00563">
    <property type="entry name" value="EAL"/>
    <property type="match status" value="1"/>
</dbReference>
<dbReference type="InterPro" id="IPR001633">
    <property type="entry name" value="EAL_dom"/>
</dbReference>
<dbReference type="InterPro" id="IPR050706">
    <property type="entry name" value="Cyclic-di-GMP_PDE-like"/>
</dbReference>
<name>A0A1B7HLR1_9ENTR</name>
<evidence type="ECO:0000259" key="1">
    <source>
        <dbReference type="PROSITE" id="PS50883"/>
    </source>
</evidence>
<gene>
    <name evidence="2" type="ORF">M979_2555</name>
</gene>
<dbReference type="SUPFAM" id="SSF141868">
    <property type="entry name" value="EAL domain-like"/>
    <property type="match status" value="1"/>
</dbReference>
<dbReference type="CDD" id="cd01948">
    <property type="entry name" value="EAL"/>
    <property type="match status" value="1"/>
</dbReference>
<proteinExistence type="predicted"/>
<feature type="domain" description="EAL" evidence="1">
    <location>
        <begin position="6"/>
        <end position="253"/>
    </location>
</feature>
<dbReference type="PANTHER" id="PTHR33121">
    <property type="entry name" value="CYCLIC DI-GMP PHOSPHODIESTERASE PDEF"/>
    <property type="match status" value="1"/>
</dbReference>
<dbReference type="InterPro" id="IPR035919">
    <property type="entry name" value="EAL_sf"/>
</dbReference>
<organism evidence="2 3">
    <name type="scientific">Buttiauxella noackiae ATCC 51607</name>
    <dbReference type="NCBI Taxonomy" id="1354255"/>
    <lineage>
        <taxon>Bacteria</taxon>
        <taxon>Pseudomonadati</taxon>
        <taxon>Pseudomonadota</taxon>
        <taxon>Gammaproteobacteria</taxon>
        <taxon>Enterobacterales</taxon>
        <taxon>Enterobacteriaceae</taxon>
        <taxon>Buttiauxella</taxon>
    </lineage>
</organism>